<feature type="non-terminal residue" evidence="2">
    <location>
        <position position="77"/>
    </location>
</feature>
<comment type="caution">
    <text evidence="2">The sequence shown here is derived from an EMBL/GenBank/DDBJ whole genome shotgun (WGS) entry which is preliminary data.</text>
</comment>
<reference evidence="2" key="2">
    <citation type="submission" date="2022-12" db="EMBL/GenBank/DDBJ databases">
        <authorList>
            <person name="Kardos G."/>
            <person name="Sarkozi R."/>
            <person name="Laczko L."/>
            <person name="Marton S."/>
            <person name="Makrai L."/>
            <person name="Banyai K."/>
            <person name="Fodor L."/>
        </authorList>
    </citation>
    <scope>NUCLEOTIDE SEQUENCE</scope>
    <source>
        <strain evidence="2">84/14</strain>
    </source>
</reference>
<dbReference type="RefSeq" id="WP_267991983.1">
    <property type="nucleotide sequence ID" value="NZ_JAPQFC010000377.1"/>
</dbReference>
<feature type="transmembrane region" description="Helical" evidence="1">
    <location>
        <begin position="29"/>
        <end position="48"/>
    </location>
</feature>
<organism evidence="2 3">
    <name type="scientific">Actinobacillus pleuropneumoniae</name>
    <name type="common">Haemophilus pleuropneumoniae</name>
    <dbReference type="NCBI Taxonomy" id="715"/>
    <lineage>
        <taxon>Bacteria</taxon>
        <taxon>Pseudomonadati</taxon>
        <taxon>Pseudomonadota</taxon>
        <taxon>Gammaproteobacteria</taxon>
        <taxon>Pasteurellales</taxon>
        <taxon>Pasteurellaceae</taxon>
        <taxon>Actinobacillus</taxon>
    </lineage>
</organism>
<proteinExistence type="predicted"/>
<evidence type="ECO:0000313" key="2">
    <source>
        <dbReference type="EMBL" id="MCY6524847.1"/>
    </source>
</evidence>
<dbReference type="EMBL" id="JAPQFC010000377">
    <property type="protein sequence ID" value="MCY6524847.1"/>
    <property type="molecule type" value="Genomic_DNA"/>
</dbReference>
<keyword evidence="1" id="KW-0812">Transmembrane</keyword>
<gene>
    <name evidence="2" type="ORF">OYG11_11600</name>
</gene>
<name>A0A9Q4DKC0_ACTPL</name>
<evidence type="ECO:0000313" key="3">
    <source>
        <dbReference type="Proteomes" id="UP001077788"/>
    </source>
</evidence>
<evidence type="ECO:0000256" key="1">
    <source>
        <dbReference type="SAM" id="Phobius"/>
    </source>
</evidence>
<sequence length="77" mass="8455">MNECETAVFLLENLYGNISKIVVVGSVEMSFIVLYPVCFWLSLSVLLLERCYDLGSKKGRIYFAKGAISSPSSPGSL</sequence>
<reference evidence="2" key="1">
    <citation type="journal article" date="2021" name="Vet Sci">
        <title>O-Serogroups and Pathovirotypes of Escherichia coli Isolated from Post-Weaning Piglets Showing Diarrhoea and/or Oedema in South Korea.</title>
        <authorList>
            <person name="Byun J.W."/>
            <person name="Moon B.Y."/>
            <person name="Do K.H."/>
            <person name="Lee K."/>
            <person name="Lee H.Y."/>
            <person name="Kim W.I."/>
            <person name="So B."/>
            <person name="Lee W.K."/>
        </authorList>
    </citation>
    <scope>NUCLEOTIDE SEQUENCE</scope>
    <source>
        <strain evidence="2">84/14</strain>
    </source>
</reference>
<accession>A0A9Q4DKC0</accession>
<dbReference type="Proteomes" id="UP001077788">
    <property type="component" value="Unassembled WGS sequence"/>
</dbReference>
<protein>
    <submittedName>
        <fullName evidence="2">Uncharacterized protein</fullName>
    </submittedName>
</protein>
<keyword evidence="1" id="KW-1133">Transmembrane helix</keyword>
<keyword evidence="1" id="KW-0472">Membrane</keyword>
<dbReference type="AlphaFoldDB" id="A0A9Q4DKC0"/>